<dbReference type="PANTHER" id="PTHR42852:SF6">
    <property type="entry name" value="THIOL:DISULFIDE INTERCHANGE PROTEIN DSBE"/>
    <property type="match status" value="1"/>
</dbReference>
<keyword evidence="5" id="KW-0676">Redox-active center</keyword>
<dbReference type="InterPro" id="IPR036249">
    <property type="entry name" value="Thioredoxin-like_sf"/>
</dbReference>
<protein>
    <recommendedName>
        <fullName evidence="6">Thioredoxin domain-containing protein</fullName>
    </recommendedName>
</protein>
<gene>
    <name evidence="7" type="ORF">GCM10009821_13290</name>
</gene>
<evidence type="ECO:0000256" key="2">
    <source>
        <dbReference type="ARBA" id="ARBA00022748"/>
    </source>
</evidence>
<dbReference type="Proteomes" id="UP001501480">
    <property type="component" value="Unassembled WGS sequence"/>
</dbReference>
<dbReference type="SUPFAM" id="SSF52833">
    <property type="entry name" value="Thioredoxin-like"/>
    <property type="match status" value="1"/>
</dbReference>
<evidence type="ECO:0000313" key="7">
    <source>
        <dbReference type="EMBL" id="GAA2075520.1"/>
    </source>
</evidence>
<dbReference type="InterPro" id="IPR017937">
    <property type="entry name" value="Thioredoxin_CS"/>
</dbReference>
<keyword evidence="2" id="KW-0201">Cytochrome c-type biogenesis</keyword>
<dbReference type="RefSeq" id="WP_344326183.1">
    <property type="nucleotide sequence ID" value="NZ_BAAAPY010000003.1"/>
</dbReference>
<evidence type="ECO:0000256" key="1">
    <source>
        <dbReference type="ARBA" id="ARBA00004196"/>
    </source>
</evidence>
<dbReference type="InterPro" id="IPR050553">
    <property type="entry name" value="Thioredoxin_ResA/DsbE_sf"/>
</dbReference>
<feature type="domain" description="Thioredoxin" evidence="6">
    <location>
        <begin position="49"/>
        <end position="192"/>
    </location>
</feature>
<organism evidence="7 8">
    <name type="scientific">Aeromicrobium halocynthiae</name>
    <dbReference type="NCBI Taxonomy" id="560557"/>
    <lineage>
        <taxon>Bacteria</taxon>
        <taxon>Bacillati</taxon>
        <taxon>Actinomycetota</taxon>
        <taxon>Actinomycetes</taxon>
        <taxon>Propionibacteriales</taxon>
        <taxon>Nocardioidaceae</taxon>
        <taxon>Aeromicrobium</taxon>
    </lineage>
</organism>
<keyword evidence="4" id="KW-1015">Disulfide bond</keyword>
<dbReference type="PANTHER" id="PTHR42852">
    <property type="entry name" value="THIOL:DISULFIDE INTERCHANGE PROTEIN DSBE"/>
    <property type="match status" value="1"/>
</dbReference>
<keyword evidence="3" id="KW-0812">Transmembrane</keyword>
<evidence type="ECO:0000313" key="8">
    <source>
        <dbReference type="Proteomes" id="UP001501480"/>
    </source>
</evidence>
<dbReference type="Gene3D" id="3.40.30.10">
    <property type="entry name" value="Glutaredoxin"/>
    <property type="match status" value="1"/>
</dbReference>
<reference evidence="8" key="1">
    <citation type="journal article" date="2019" name="Int. J. Syst. Evol. Microbiol.">
        <title>The Global Catalogue of Microorganisms (GCM) 10K type strain sequencing project: providing services to taxonomists for standard genome sequencing and annotation.</title>
        <authorList>
            <consortium name="The Broad Institute Genomics Platform"/>
            <consortium name="The Broad Institute Genome Sequencing Center for Infectious Disease"/>
            <person name="Wu L."/>
            <person name="Ma J."/>
        </authorList>
    </citation>
    <scope>NUCLEOTIDE SEQUENCE [LARGE SCALE GENOMIC DNA]</scope>
    <source>
        <strain evidence="8">JCM 15749</strain>
    </source>
</reference>
<dbReference type="EMBL" id="BAAAPY010000003">
    <property type="protein sequence ID" value="GAA2075520.1"/>
    <property type="molecule type" value="Genomic_DNA"/>
</dbReference>
<dbReference type="InterPro" id="IPR013740">
    <property type="entry name" value="Redoxin"/>
</dbReference>
<dbReference type="PROSITE" id="PS00194">
    <property type="entry name" value="THIOREDOXIN_1"/>
    <property type="match status" value="1"/>
</dbReference>
<dbReference type="PROSITE" id="PS51257">
    <property type="entry name" value="PROKAR_LIPOPROTEIN"/>
    <property type="match status" value="1"/>
</dbReference>
<keyword evidence="8" id="KW-1185">Reference proteome</keyword>
<proteinExistence type="predicted"/>
<sequence>MRPSTPRPASLAALLVVLAALVAGCSGIGTEGSTGGYVSGSRFVTFVDPEDRDQAPVLAGDDLDGQPLSTEDLAGRTVVVNVWGSWCPPCRAEAPVLNEVSEQYADQGVRFVGLVVRDNIDAARAFERRFETPYPSIMDEGGRMQLGFAQSLPSQAIPTTWVIDAEGRVAARIVDPELRASTLAGVIDDVLASTPGPSNGGVEGGDG</sequence>
<evidence type="ECO:0000256" key="4">
    <source>
        <dbReference type="ARBA" id="ARBA00023157"/>
    </source>
</evidence>
<accession>A0ABP5HGL7</accession>
<comment type="caution">
    <text evidence="7">The sequence shown here is derived from an EMBL/GenBank/DDBJ whole genome shotgun (WGS) entry which is preliminary data.</text>
</comment>
<dbReference type="PROSITE" id="PS51352">
    <property type="entry name" value="THIOREDOXIN_2"/>
    <property type="match status" value="1"/>
</dbReference>
<evidence type="ECO:0000256" key="3">
    <source>
        <dbReference type="ARBA" id="ARBA00022968"/>
    </source>
</evidence>
<dbReference type="CDD" id="cd02966">
    <property type="entry name" value="TlpA_like_family"/>
    <property type="match status" value="1"/>
</dbReference>
<evidence type="ECO:0000256" key="5">
    <source>
        <dbReference type="ARBA" id="ARBA00023284"/>
    </source>
</evidence>
<keyword evidence="3" id="KW-0735">Signal-anchor</keyword>
<comment type="subcellular location">
    <subcellularLocation>
        <location evidence="1">Cell envelope</location>
    </subcellularLocation>
</comment>
<dbReference type="Pfam" id="PF08534">
    <property type="entry name" value="Redoxin"/>
    <property type="match status" value="1"/>
</dbReference>
<evidence type="ECO:0000259" key="6">
    <source>
        <dbReference type="PROSITE" id="PS51352"/>
    </source>
</evidence>
<name>A0ABP5HGL7_9ACTN</name>
<dbReference type="InterPro" id="IPR013766">
    <property type="entry name" value="Thioredoxin_domain"/>
</dbReference>